<gene>
    <name evidence="2" type="ORF">GCW_92301</name>
</gene>
<evidence type="ECO:0000313" key="3">
    <source>
        <dbReference type="Proteomes" id="UP000018735"/>
    </source>
</evidence>
<feature type="transmembrane region" description="Helical" evidence="1">
    <location>
        <begin position="154"/>
        <end position="176"/>
    </location>
</feature>
<organism evidence="2 3">
    <name type="scientific">Mycoplasmoides gallisepticum S6</name>
    <dbReference type="NCBI Taxonomy" id="1006581"/>
    <lineage>
        <taxon>Bacteria</taxon>
        <taxon>Bacillati</taxon>
        <taxon>Mycoplasmatota</taxon>
        <taxon>Mycoplasmoidales</taxon>
        <taxon>Mycoplasmoidaceae</taxon>
        <taxon>Mycoplasmoides</taxon>
    </lineage>
</organism>
<dbReference type="Proteomes" id="UP000018735">
    <property type="component" value="Chromosome"/>
</dbReference>
<dbReference type="AlphaFoldDB" id="A0A0F6CLZ4"/>
<protein>
    <submittedName>
        <fullName evidence="2">Uncharacterized protein</fullName>
    </submittedName>
</protein>
<dbReference type="KEGG" id="mgz:GCW_92301"/>
<keyword evidence="1" id="KW-0472">Membrane</keyword>
<keyword evidence="1" id="KW-1133">Transmembrane helix</keyword>
<name>A0A0F6CLZ4_MYCGL</name>
<accession>A0A0F6CLZ4</accession>
<dbReference type="RefSeq" id="WP_011884489.1">
    <property type="nucleotide sequence ID" value="NC_023030.2"/>
</dbReference>
<feature type="transmembrane region" description="Helical" evidence="1">
    <location>
        <begin position="254"/>
        <end position="276"/>
    </location>
</feature>
<feature type="transmembrane region" description="Helical" evidence="1">
    <location>
        <begin position="218"/>
        <end position="242"/>
    </location>
</feature>
<evidence type="ECO:0000256" key="1">
    <source>
        <dbReference type="SAM" id="Phobius"/>
    </source>
</evidence>
<proteinExistence type="predicted"/>
<dbReference type="HOGENOM" id="CLU_050197_0_0_14"/>
<feature type="transmembrane region" description="Helical" evidence="1">
    <location>
        <begin position="72"/>
        <end position="90"/>
    </location>
</feature>
<evidence type="ECO:0000313" key="2">
    <source>
        <dbReference type="EMBL" id="AHV85446.1"/>
    </source>
</evidence>
<feature type="transmembrane region" description="Helical" evidence="1">
    <location>
        <begin position="313"/>
        <end position="332"/>
    </location>
</feature>
<keyword evidence="1" id="KW-0812">Transmembrane</keyword>
<sequence>MLFLITYFYPINKNLTQIYQEQVAKADFANKSIRSGLASFIKINNNFFADLKLSLLSYATILPYFYNKDSLTFWNIIYVSLYLALFLPYLKLSSFKSKLRVLSLVPFLRLIFKLINSNQPNQLNLENERKTNLRWYRKLLFSNQVVFKIKLRFIIIYLTLIYIGSMVGFIAFWSYISLTDVFGYLIKPSDTVDNAYSLIYQSLSSNEHILLFDTMKNFVLALLVAIFIIFLIGIVVDNETFLFANAIRKTKVRLVIILVIIELVQVLFIFFTWKYFSSFGYPSDQFDINDQVSTTWAKPTYSGGFYISTIPSAILWANLLFASFYLNWLLLYLKSGIYSRWTKILILIPFAWIFFIKKQVFSRTENKQEQLEQRSGN</sequence>
<reference evidence="2 3" key="1">
    <citation type="journal article" date="2011" name="PLoS ONE">
        <title>Core proteome of the minimal cell: comparative proteomics of three mollicute species.</title>
        <authorList>
            <person name="Fisunov G.Y."/>
            <person name="Alexeev D.G."/>
            <person name="Bazaleev N.A."/>
            <person name="Ladygina V.G."/>
            <person name="Galyamina M.A."/>
            <person name="Kondratov I.G."/>
            <person name="Zhukova N.A."/>
            <person name="Serebryakova M.V."/>
            <person name="Demina I.A."/>
            <person name="Govorun V.M."/>
        </authorList>
    </citation>
    <scope>NUCLEOTIDE SEQUENCE [LARGE SCALE GENOMIC DNA]</scope>
    <source>
        <strain evidence="2 3">S6</strain>
    </source>
</reference>
<feature type="transmembrane region" description="Helical" evidence="1">
    <location>
        <begin position="344"/>
        <end position="361"/>
    </location>
</feature>
<dbReference type="EMBL" id="CP006916">
    <property type="protein sequence ID" value="AHV85446.1"/>
    <property type="molecule type" value="Genomic_DNA"/>
</dbReference>